<dbReference type="EMBL" id="JBCGDC010000011">
    <property type="protein sequence ID" value="MFB6392687.1"/>
    <property type="molecule type" value="Genomic_DNA"/>
</dbReference>
<sequence length="235" mass="25187">MGQFTPDSTPTARQYGAVTLISTDFGTHIAIHVLDSSGIERDNLRYTNVDRDAARAHYAHLRALALDGLTATEIHDQLRLPQLIAVAKAEETAAELVVAEAERIVSGAYAQIAADMRPRTLATIKADFAANGLSRKPQVSRSKSGVETKPLSRAGQALIDRIARNGGTIVRARGTGISSTQLMSLAAKDLVDLHYDPAKLPRKVITGATLKVDGWERASGQARAEGQALRKAVDQ</sequence>
<dbReference type="RefSeq" id="WP_375733404.1">
    <property type="nucleotide sequence ID" value="NZ_JBCGDC010000011.1"/>
</dbReference>
<proteinExistence type="predicted"/>
<comment type="caution">
    <text evidence="1">The sequence shown here is derived from an EMBL/GenBank/DDBJ whole genome shotgun (WGS) entry which is preliminary data.</text>
</comment>
<evidence type="ECO:0000313" key="1">
    <source>
        <dbReference type="EMBL" id="MFB6392687.1"/>
    </source>
</evidence>
<organism evidence="1 2">
    <name type="scientific">Polymorphospora lycopeni</name>
    <dbReference type="NCBI Taxonomy" id="3140240"/>
    <lineage>
        <taxon>Bacteria</taxon>
        <taxon>Bacillati</taxon>
        <taxon>Actinomycetota</taxon>
        <taxon>Actinomycetes</taxon>
        <taxon>Micromonosporales</taxon>
        <taxon>Micromonosporaceae</taxon>
        <taxon>Polymorphospora</taxon>
    </lineage>
</organism>
<keyword evidence="2" id="KW-1185">Reference proteome</keyword>
<gene>
    <name evidence="1" type="ORF">AAFH96_06145</name>
</gene>
<protein>
    <submittedName>
        <fullName evidence="1">Uncharacterized protein</fullName>
    </submittedName>
</protein>
<name>A0ABV5CL60_9ACTN</name>
<evidence type="ECO:0000313" key="2">
    <source>
        <dbReference type="Proteomes" id="UP001582793"/>
    </source>
</evidence>
<reference evidence="1 2" key="1">
    <citation type="submission" date="2024-04" db="EMBL/GenBank/DDBJ databases">
        <title>Polymorphospora sp. isolated from Baiyangdian Lake in Xiong'an New Area.</title>
        <authorList>
            <person name="Zhang X."/>
            <person name="Liu J."/>
        </authorList>
    </citation>
    <scope>NUCLEOTIDE SEQUENCE [LARGE SCALE GENOMIC DNA]</scope>
    <source>
        <strain evidence="1 2">2-325</strain>
    </source>
</reference>
<dbReference type="Proteomes" id="UP001582793">
    <property type="component" value="Unassembled WGS sequence"/>
</dbReference>
<accession>A0ABV5CL60</accession>